<dbReference type="GO" id="GO:0030272">
    <property type="term" value="F:5-formyltetrahydrofolate cyclo-ligase activity"/>
    <property type="evidence" value="ECO:0007669"/>
    <property type="project" value="UniProtKB-EC"/>
</dbReference>
<accession>A0A239KCN2</accession>
<dbReference type="GO" id="GO:0046872">
    <property type="term" value="F:metal ion binding"/>
    <property type="evidence" value="ECO:0007669"/>
    <property type="project" value="UniProtKB-KW"/>
</dbReference>
<keyword evidence="5" id="KW-0460">Magnesium</keyword>
<name>A0A239KCN2_9FIRM</name>
<comment type="similarity">
    <text evidence="1 5">Belongs to the 5-formyltetrahydrofolate cyclo-ligase family.</text>
</comment>
<keyword evidence="6" id="KW-0436">Ligase</keyword>
<dbReference type="OrthoDB" id="9801938at2"/>
<dbReference type="NCBIfam" id="TIGR02727">
    <property type="entry name" value="MTHFS_bact"/>
    <property type="match status" value="1"/>
</dbReference>
<dbReference type="EC" id="6.3.3.2" evidence="5"/>
<reference evidence="6 7" key="1">
    <citation type="submission" date="2017-06" db="EMBL/GenBank/DDBJ databases">
        <authorList>
            <person name="Kim H.J."/>
            <person name="Triplett B.A."/>
        </authorList>
    </citation>
    <scope>NUCLEOTIDE SEQUENCE [LARGE SCALE GENOMIC DNA]</scope>
    <source>
        <strain evidence="6 7">SCA</strain>
    </source>
</reference>
<dbReference type="GO" id="GO:0035999">
    <property type="term" value="P:tetrahydrofolate interconversion"/>
    <property type="evidence" value="ECO:0007669"/>
    <property type="project" value="TreeGrafter"/>
</dbReference>
<evidence type="ECO:0000256" key="4">
    <source>
        <dbReference type="PIRSR" id="PIRSR006806-1"/>
    </source>
</evidence>
<evidence type="ECO:0000313" key="6">
    <source>
        <dbReference type="EMBL" id="SNT16126.1"/>
    </source>
</evidence>
<dbReference type="GO" id="GO:0009396">
    <property type="term" value="P:folic acid-containing compound biosynthetic process"/>
    <property type="evidence" value="ECO:0007669"/>
    <property type="project" value="TreeGrafter"/>
</dbReference>
<evidence type="ECO:0000256" key="2">
    <source>
        <dbReference type="ARBA" id="ARBA00022741"/>
    </source>
</evidence>
<dbReference type="Gene3D" id="3.40.50.10420">
    <property type="entry name" value="NagB/RpiA/CoA transferase-like"/>
    <property type="match status" value="1"/>
</dbReference>
<evidence type="ECO:0000256" key="1">
    <source>
        <dbReference type="ARBA" id="ARBA00010638"/>
    </source>
</evidence>
<feature type="binding site" evidence="4">
    <location>
        <begin position="133"/>
        <end position="141"/>
    </location>
    <ligand>
        <name>ATP</name>
        <dbReference type="ChEBI" id="CHEBI:30616"/>
    </ligand>
</feature>
<evidence type="ECO:0000313" key="7">
    <source>
        <dbReference type="Proteomes" id="UP000198304"/>
    </source>
</evidence>
<organism evidence="6 7">
    <name type="scientific">Anaerovirgula multivorans</name>
    <dbReference type="NCBI Taxonomy" id="312168"/>
    <lineage>
        <taxon>Bacteria</taxon>
        <taxon>Bacillati</taxon>
        <taxon>Bacillota</taxon>
        <taxon>Clostridia</taxon>
        <taxon>Peptostreptococcales</taxon>
        <taxon>Natronincolaceae</taxon>
        <taxon>Anaerovirgula</taxon>
    </lineage>
</organism>
<keyword evidence="2 4" id="KW-0547">Nucleotide-binding</keyword>
<dbReference type="PANTHER" id="PTHR23407:SF1">
    <property type="entry name" value="5-FORMYLTETRAHYDROFOLATE CYCLO-LIGASE"/>
    <property type="match status" value="1"/>
</dbReference>
<dbReference type="InterPro" id="IPR002698">
    <property type="entry name" value="FTHF_cligase"/>
</dbReference>
<feature type="binding site" evidence="4">
    <location>
        <position position="53"/>
    </location>
    <ligand>
        <name>substrate</name>
    </ligand>
</feature>
<dbReference type="PIRSF" id="PIRSF006806">
    <property type="entry name" value="FTHF_cligase"/>
    <property type="match status" value="1"/>
</dbReference>
<evidence type="ECO:0000256" key="5">
    <source>
        <dbReference type="RuleBase" id="RU361279"/>
    </source>
</evidence>
<dbReference type="Proteomes" id="UP000198304">
    <property type="component" value="Unassembled WGS sequence"/>
</dbReference>
<feature type="binding site" evidence="4">
    <location>
        <position position="48"/>
    </location>
    <ligand>
        <name>substrate</name>
    </ligand>
</feature>
<proteinExistence type="inferred from homology"/>
<dbReference type="SUPFAM" id="SSF100950">
    <property type="entry name" value="NagB/RpiA/CoA transferase-like"/>
    <property type="match status" value="1"/>
</dbReference>
<keyword evidence="7" id="KW-1185">Reference proteome</keyword>
<gene>
    <name evidence="6" type="ORF">SAMN05446037_104612</name>
</gene>
<comment type="cofactor">
    <cofactor evidence="5">
        <name>Mg(2+)</name>
        <dbReference type="ChEBI" id="CHEBI:18420"/>
    </cofactor>
</comment>
<dbReference type="EMBL" id="FZOJ01000046">
    <property type="protein sequence ID" value="SNT16126.1"/>
    <property type="molecule type" value="Genomic_DNA"/>
</dbReference>
<dbReference type="Pfam" id="PF01812">
    <property type="entry name" value="5-FTHF_cyc-lig"/>
    <property type="match status" value="1"/>
</dbReference>
<feature type="binding site" evidence="4">
    <location>
        <begin position="2"/>
        <end position="6"/>
    </location>
    <ligand>
        <name>ATP</name>
        <dbReference type="ChEBI" id="CHEBI:30616"/>
    </ligand>
</feature>
<dbReference type="PANTHER" id="PTHR23407">
    <property type="entry name" value="ATPASE INHIBITOR/5-FORMYLTETRAHYDROFOLATE CYCLO-LIGASE"/>
    <property type="match status" value="1"/>
</dbReference>
<comment type="catalytic activity">
    <reaction evidence="5">
        <text>(6S)-5-formyl-5,6,7,8-tetrahydrofolate + ATP = (6R)-5,10-methenyltetrahydrofolate + ADP + phosphate</text>
        <dbReference type="Rhea" id="RHEA:10488"/>
        <dbReference type="ChEBI" id="CHEBI:30616"/>
        <dbReference type="ChEBI" id="CHEBI:43474"/>
        <dbReference type="ChEBI" id="CHEBI:57455"/>
        <dbReference type="ChEBI" id="CHEBI:57457"/>
        <dbReference type="ChEBI" id="CHEBI:456216"/>
        <dbReference type="EC" id="6.3.3.2"/>
    </reaction>
</comment>
<evidence type="ECO:0000256" key="3">
    <source>
        <dbReference type="ARBA" id="ARBA00022840"/>
    </source>
</evidence>
<dbReference type="RefSeq" id="WP_089285322.1">
    <property type="nucleotide sequence ID" value="NZ_FZOJ01000046.1"/>
</dbReference>
<sequence length="190" mass="21719">MKKNLRKELLTKRSLLTEEEVFLKSLSITQQLKNSFIYENANHVMVYLSFRNEVETASIIKDLFDNSKKVYIPLTVPDTRELIVSELLDLEKDLEVGNFGVLEPKKDAIRPVSLDALDLVLVPGVGFDKKGYRVGYGGGYYDRFLPKLATSIPTVALAFEVQMIEKAPTDQYDFPVQYVVTEEQFIDCKR</sequence>
<keyword evidence="3 4" id="KW-0067">ATP-binding</keyword>
<protein>
    <recommendedName>
        <fullName evidence="5">5-formyltetrahydrofolate cyclo-ligase</fullName>
        <ecNumber evidence="5">6.3.3.2</ecNumber>
    </recommendedName>
</protein>
<keyword evidence="5" id="KW-0479">Metal-binding</keyword>
<dbReference type="AlphaFoldDB" id="A0A239KCN2"/>
<dbReference type="InterPro" id="IPR037171">
    <property type="entry name" value="NagB/RpiA_transferase-like"/>
</dbReference>
<dbReference type="GO" id="GO:0005524">
    <property type="term" value="F:ATP binding"/>
    <property type="evidence" value="ECO:0007669"/>
    <property type="project" value="UniProtKB-KW"/>
</dbReference>
<dbReference type="InterPro" id="IPR024185">
    <property type="entry name" value="FTHF_cligase-like_sf"/>
</dbReference>